<proteinExistence type="inferred from homology"/>
<dbReference type="PRINTS" id="PR00304">
    <property type="entry name" value="TCOMPLEXTCP1"/>
</dbReference>
<feature type="non-terminal residue" evidence="8">
    <location>
        <position position="1"/>
    </location>
</feature>
<dbReference type="PROSITE" id="PS00751">
    <property type="entry name" value="TCP1_2"/>
    <property type="match status" value="1"/>
</dbReference>
<dbReference type="GO" id="GO:0051082">
    <property type="term" value="F:unfolded protein binding"/>
    <property type="evidence" value="ECO:0007669"/>
    <property type="project" value="InterPro"/>
</dbReference>
<reference evidence="8" key="1">
    <citation type="submission" date="2021-02" db="EMBL/GenBank/DDBJ databases">
        <authorList>
            <person name="Nowell W R."/>
        </authorList>
    </citation>
    <scope>NUCLEOTIDE SEQUENCE</scope>
</reference>
<dbReference type="EMBL" id="CAJOBI010326235">
    <property type="protein sequence ID" value="CAF5192303.1"/>
    <property type="molecule type" value="Genomic_DNA"/>
</dbReference>
<dbReference type="Gene3D" id="1.10.560.10">
    <property type="entry name" value="GroEL-like equatorial domain"/>
    <property type="match status" value="1"/>
</dbReference>
<dbReference type="SUPFAM" id="SSF48592">
    <property type="entry name" value="GroEL equatorial domain-like"/>
    <property type="match status" value="1"/>
</dbReference>
<dbReference type="InterPro" id="IPR027410">
    <property type="entry name" value="TCP-1-like_intermed_sf"/>
</dbReference>
<dbReference type="InterPro" id="IPR027413">
    <property type="entry name" value="GROEL-like_equatorial_sf"/>
</dbReference>
<organism evidence="8 9">
    <name type="scientific">Rotaria magnacalcarata</name>
    <dbReference type="NCBI Taxonomy" id="392030"/>
    <lineage>
        <taxon>Eukaryota</taxon>
        <taxon>Metazoa</taxon>
        <taxon>Spiralia</taxon>
        <taxon>Gnathifera</taxon>
        <taxon>Rotifera</taxon>
        <taxon>Eurotatoria</taxon>
        <taxon>Bdelloidea</taxon>
        <taxon>Philodinida</taxon>
        <taxon>Philodinidae</taxon>
        <taxon>Rotaria</taxon>
    </lineage>
</organism>
<evidence type="ECO:0008006" key="10">
    <source>
        <dbReference type="Google" id="ProtNLM"/>
    </source>
</evidence>
<dbReference type="Proteomes" id="UP000676336">
    <property type="component" value="Unassembled WGS sequence"/>
</dbReference>
<name>A0A8S3I8G2_9BILA</name>
<keyword evidence="6 7" id="KW-0143">Chaperone</keyword>
<gene>
    <name evidence="8" type="ORF">SMN809_LOCUS72692</name>
</gene>
<dbReference type="GO" id="GO:0140662">
    <property type="term" value="F:ATP-dependent protein folding chaperone"/>
    <property type="evidence" value="ECO:0007669"/>
    <property type="project" value="InterPro"/>
</dbReference>
<dbReference type="PROSITE" id="PS00995">
    <property type="entry name" value="TCP1_3"/>
    <property type="match status" value="1"/>
</dbReference>
<evidence type="ECO:0000256" key="5">
    <source>
        <dbReference type="ARBA" id="ARBA00022840"/>
    </source>
</evidence>
<dbReference type="InterPro" id="IPR002423">
    <property type="entry name" value="Cpn60/GroEL/TCP-1"/>
</dbReference>
<keyword evidence="4 7" id="KW-0547">Nucleotide-binding</keyword>
<dbReference type="GO" id="GO:0016887">
    <property type="term" value="F:ATP hydrolysis activity"/>
    <property type="evidence" value="ECO:0007669"/>
    <property type="project" value="InterPro"/>
</dbReference>
<dbReference type="FunFam" id="3.30.260.10:FF:000049">
    <property type="entry name" value="T-complex protein 1 subunit eta"/>
    <property type="match status" value="1"/>
</dbReference>
<evidence type="ECO:0000256" key="2">
    <source>
        <dbReference type="ARBA" id="ARBA00008020"/>
    </source>
</evidence>
<dbReference type="GO" id="GO:0005737">
    <property type="term" value="C:cytoplasm"/>
    <property type="evidence" value="ECO:0007669"/>
    <property type="project" value="UniProtKB-SubCell"/>
</dbReference>
<dbReference type="Pfam" id="PF00118">
    <property type="entry name" value="Cpn60_TCP1"/>
    <property type="match status" value="1"/>
</dbReference>
<sequence length="205" mass="22066">MQPMIIILKDGTDSAQGKSQVLSNISACQAVAEAIRTTLGPRGMDKLIVDNRGKATISNDGATILKLLEVIHPAARTLVDIAKSQDAEVGDGTTSVVLLTGELLKNARTFIEDGMHPTIIIRAIRKATALAIKKIKEIAVNVKADDAKEHRALLEKCAQTTLSSKLIARQREFFSKMVVDAVLMLDELLPLNMIGIKKVTGGSLE</sequence>
<evidence type="ECO:0000256" key="3">
    <source>
        <dbReference type="ARBA" id="ARBA00022490"/>
    </source>
</evidence>
<dbReference type="FunFam" id="1.10.560.10:FF:000045">
    <property type="entry name" value="T-complex protein 1 subunit eta"/>
    <property type="match status" value="1"/>
</dbReference>
<comment type="caution">
    <text evidence="8">The sequence shown here is derived from an EMBL/GenBank/DDBJ whole genome shotgun (WGS) entry which is preliminary data.</text>
</comment>
<evidence type="ECO:0000256" key="1">
    <source>
        <dbReference type="ARBA" id="ARBA00004496"/>
    </source>
</evidence>
<keyword evidence="3" id="KW-0963">Cytoplasm</keyword>
<dbReference type="PANTHER" id="PTHR11353">
    <property type="entry name" value="CHAPERONIN"/>
    <property type="match status" value="1"/>
</dbReference>
<evidence type="ECO:0000256" key="7">
    <source>
        <dbReference type="RuleBase" id="RU004187"/>
    </source>
</evidence>
<evidence type="ECO:0000256" key="4">
    <source>
        <dbReference type="ARBA" id="ARBA00022741"/>
    </source>
</evidence>
<dbReference type="SUPFAM" id="SSF54849">
    <property type="entry name" value="GroEL-intermediate domain like"/>
    <property type="match status" value="1"/>
</dbReference>
<accession>A0A8S3I8G2</accession>
<keyword evidence="5 7" id="KW-0067">ATP-binding</keyword>
<evidence type="ECO:0000313" key="8">
    <source>
        <dbReference type="EMBL" id="CAF5192303.1"/>
    </source>
</evidence>
<dbReference type="InterPro" id="IPR017998">
    <property type="entry name" value="Chaperone_TCP-1"/>
</dbReference>
<comment type="subcellular location">
    <subcellularLocation>
        <location evidence="1">Cytoplasm</location>
    </subcellularLocation>
</comment>
<protein>
    <recommendedName>
        <fullName evidence="10">T-complex protein 1 subunit eta</fullName>
    </recommendedName>
</protein>
<evidence type="ECO:0000313" key="9">
    <source>
        <dbReference type="Proteomes" id="UP000676336"/>
    </source>
</evidence>
<dbReference type="GO" id="GO:0005524">
    <property type="term" value="F:ATP binding"/>
    <property type="evidence" value="ECO:0007669"/>
    <property type="project" value="UniProtKB-KW"/>
</dbReference>
<evidence type="ECO:0000256" key="6">
    <source>
        <dbReference type="ARBA" id="ARBA00023186"/>
    </source>
</evidence>
<dbReference type="AlphaFoldDB" id="A0A8S3I8G2"/>
<dbReference type="InterPro" id="IPR002194">
    <property type="entry name" value="Chaperonin_TCP-1_CS"/>
</dbReference>
<comment type="similarity">
    <text evidence="2 7">Belongs to the TCP-1 chaperonin family.</text>
</comment>
<dbReference type="PROSITE" id="PS00750">
    <property type="entry name" value="TCP1_1"/>
    <property type="match status" value="1"/>
</dbReference>